<keyword evidence="2" id="KW-1185">Reference proteome</keyword>
<proteinExistence type="predicted"/>
<gene>
    <name evidence="1" type="ORF">ACFQNG_17965</name>
</gene>
<dbReference type="EMBL" id="JBHTBW010000066">
    <property type="protein sequence ID" value="MFC7442958.1"/>
    <property type="molecule type" value="Genomic_DNA"/>
</dbReference>
<dbReference type="RefSeq" id="WP_379867227.1">
    <property type="nucleotide sequence ID" value="NZ_JBHTBW010000066.1"/>
</dbReference>
<reference evidence="2" key="1">
    <citation type="journal article" date="2019" name="Int. J. Syst. Evol. Microbiol.">
        <title>The Global Catalogue of Microorganisms (GCM) 10K type strain sequencing project: providing services to taxonomists for standard genome sequencing and annotation.</title>
        <authorList>
            <consortium name="The Broad Institute Genomics Platform"/>
            <consortium name="The Broad Institute Genome Sequencing Center for Infectious Disease"/>
            <person name="Wu L."/>
            <person name="Ma J."/>
        </authorList>
    </citation>
    <scope>NUCLEOTIDE SEQUENCE [LARGE SCALE GENOMIC DNA]</scope>
    <source>
        <strain evidence="2">CGMCC 1.12942</strain>
    </source>
</reference>
<accession>A0ABW2RPQ5</accession>
<evidence type="ECO:0000313" key="1">
    <source>
        <dbReference type="EMBL" id="MFC7442958.1"/>
    </source>
</evidence>
<comment type="caution">
    <text evidence="1">The sequence shown here is derived from an EMBL/GenBank/DDBJ whole genome shotgun (WGS) entry which is preliminary data.</text>
</comment>
<name>A0ABW2RPQ5_9BACL</name>
<sequence>MRDETVTFYVCNEGLSIIENNGEKMRVTLPIWTECIRIELRMFHSSVSVLCFLPKKSLPMRD</sequence>
<organism evidence="1 2">
    <name type="scientific">Laceyella putida</name>
    <dbReference type="NCBI Taxonomy" id="110101"/>
    <lineage>
        <taxon>Bacteria</taxon>
        <taxon>Bacillati</taxon>
        <taxon>Bacillota</taxon>
        <taxon>Bacilli</taxon>
        <taxon>Bacillales</taxon>
        <taxon>Thermoactinomycetaceae</taxon>
        <taxon>Laceyella</taxon>
    </lineage>
</organism>
<dbReference type="Proteomes" id="UP001596500">
    <property type="component" value="Unassembled WGS sequence"/>
</dbReference>
<protein>
    <submittedName>
        <fullName evidence="1">Uncharacterized protein</fullName>
    </submittedName>
</protein>
<evidence type="ECO:0000313" key="2">
    <source>
        <dbReference type="Proteomes" id="UP001596500"/>
    </source>
</evidence>